<dbReference type="AlphaFoldDB" id="A0A978VR63"/>
<keyword evidence="1" id="KW-0732">Signal</keyword>
<accession>A0A978VR63</accession>
<feature type="chain" id="PRO_5037860439" evidence="1">
    <location>
        <begin position="19"/>
        <end position="126"/>
    </location>
</feature>
<feature type="signal peptide" evidence="1">
    <location>
        <begin position="1"/>
        <end position="18"/>
    </location>
</feature>
<evidence type="ECO:0000256" key="1">
    <source>
        <dbReference type="SAM" id="SignalP"/>
    </source>
</evidence>
<proteinExistence type="predicted"/>
<organism evidence="2 3">
    <name type="scientific">Ziziphus jujuba var. spinosa</name>
    <dbReference type="NCBI Taxonomy" id="714518"/>
    <lineage>
        <taxon>Eukaryota</taxon>
        <taxon>Viridiplantae</taxon>
        <taxon>Streptophyta</taxon>
        <taxon>Embryophyta</taxon>
        <taxon>Tracheophyta</taxon>
        <taxon>Spermatophyta</taxon>
        <taxon>Magnoliopsida</taxon>
        <taxon>eudicotyledons</taxon>
        <taxon>Gunneridae</taxon>
        <taxon>Pentapetalae</taxon>
        <taxon>rosids</taxon>
        <taxon>fabids</taxon>
        <taxon>Rosales</taxon>
        <taxon>Rhamnaceae</taxon>
        <taxon>Paliureae</taxon>
        <taxon>Ziziphus</taxon>
    </lineage>
</organism>
<evidence type="ECO:0000313" key="2">
    <source>
        <dbReference type="EMBL" id="KAH7538038.1"/>
    </source>
</evidence>
<comment type="caution">
    <text evidence="2">The sequence shown here is derived from an EMBL/GenBank/DDBJ whole genome shotgun (WGS) entry which is preliminary data.</text>
</comment>
<dbReference type="Proteomes" id="UP000813462">
    <property type="component" value="Unassembled WGS sequence"/>
</dbReference>
<sequence length="126" mass="14464">MTFVTLPIAWLRGLMVRTAVITGHVQKFLLRRPYPLSENYFGVPKMASLVDFSMNKLSGEIPPNLQRRWHNPPKLRTKPEMKMMTMVCHGFIWAWEWDLLWDFGVSVVPSSSTEHGGTIALSFLTS</sequence>
<dbReference type="EMBL" id="JAEACU010000003">
    <property type="protein sequence ID" value="KAH7538038.1"/>
    <property type="molecule type" value="Genomic_DNA"/>
</dbReference>
<evidence type="ECO:0000313" key="3">
    <source>
        <dbReference type="Proteomes" id="UP000813462"/>
    </source>
</evidence>
<gene>
    <name evidence="2" type="ORF">FEM48_Zijuj03G0156900</name>
</gene>
<reference evidence="2" key="1">
    <citation type="journal article" date="2021" name="Front. Plant Sci.">
        <title>Chromosome-Scale Genome Assembly for Chinese Sour Jujube and Insights Into Its Genome Evolution and Domestication Signature.</title>
        <authorList>
            <person name="Shen L.-Y."/>
            <person name="Luo H."/>
            <person name="Wang X.-L."/>
            <person name="Wang X.-M."/>
            <person name="Qiu X.-J."/>
            <person name="Liu H."/>
            <person name="Zhou S.-S."/>
            <person name="Jia K.-H."/>
            <person name="Nie S."/>
            <person name="Bao Y.-T."/>
            <person name="Zhang R.-G."/>
            <person name="Yun Q.-Z."/>
            <person name="Chai Y.-H."/>
            <person name="Lu J.-Y."/>
            <person name="Li Y."/>
            <person name="Zhao S.-W."/>
            <person name="Mao J.-F."/>
            <person name="Jia S.-G."/>
            <person name="Mao Y.-M."/>
        </authorList>
    </citation>
    <scope>NUCLEOTIDE SEQUENCE</scope>
    <source>
        <strain evidence="2">AT0</strain>
        <tissue evidence="2">Leaf</tissue>
    </source>
</reference>
<protein>
    <submittedName>
        <fullName evidence="2">Uncharacterized protein</fullName>
    </submittedName>
</protein>
<name>A0A978VR63_ZIZJJ</name>